<evidence type="ECO:0000256" key="2">
    <source>
        <dbReference type="ARBA" id="ARBA00022525"/>
    </source>
</evidence>
<dbReference type="Proteomes" id="UP000254282">
    <property type="component" value="Unassembled WGS sequence"/>
</dbReference>
<gene>
    <name evidence="4" type="ORF">NCTC13532_02769</name>
</gene>
<dbReference type="GO" id="GO:0005737">
    <property type="term" value="C:cytoplasm"/>
    <property type="evidence" value="ECO:0007669"/>
    <property type="project" value="InterPro"/>
</dbReference>
<dbReference type="Pfam" id="PF03534">
    <property type="entry name" value="SpvB"/>
    <property type="match status" value="1"/>
</dbReference>
<dbReference type="RefSeq" id="WP_115620700.1">
    <property type="nucleotide sequence ID" value="NZ_UFVR01000004.1"/>
</dbReference>
<comment type="subcellular location">
    <subcellularLocation>
        <location evidence="1">Secreted</location>
    </subcellularLocation>
</comment>
<organism evidence="4 5">
    <name type="scientific">Chryseobacterium indoltheticum</name>
    <dbReference type="NCBI Taxonomy" id="254"/>
    <lineage>
        <taxon>Bacteria</taxon>
        <taxon>Pseudomonadati</taxon>
        <taxon>Bacteroidota</taxon>
        <taxon>Flavobacteriia</taxon>
        <taxon>Flavobacteriales</taxon>
        <taxon>Weeksellaceae</taxon>
        <taxon>Chryseobacterium group</taxon>
        <taxon>Chryseobacterium</taxon>
    </lineage>
</organism>
<name>A0A381FLB4_9FLAO</name>
<sequence>MKKSLLSFLRSNPKLLNSIILLTCWSQIHAHANSYYFNKHESVTPIIEIDDTSENKTFDVTDQKPTIESRNKRELSEVSTAKNFNKSNLKANTKILASTFGNTILSESNSVEIRDYISDIKEGVIGTSLEHPIDQIYDNIFKISVDEKINPAYQYTLEYDLYGVNSYKEVSKVINDDLAVGLGGKNIQKNTIWTHQSEPIAEQSIKQGKNTVIFTLPYLSDYSYKVRNLRISISNKKQKFESIHEAKYNALSASKFVGNINDSEKLILSSAELNILKGTVKSAENFSITALRDIDMPALTPEMVNVTSENAGYRFLPHGEHFSAPAKVALGYDKSKIPTGYTEQDIKTFYFDKAEKKWIALDKDSINWKQNIVVSNTTHFTDMVNGVLKVPESPETGSYAPNSIKDIKAANPSEGIVSIAPPSPNSMGSVTTSFPIKLPAGRAGMQPSLSVSYNSEGGNGWMGLGWDLAIPAVTIDTRWGVPTYNTGKETELYTLGGEQLAFEVSSGVFAMPNRNEGFDKGRLSDRQFYPRIEGSYNKIIRKGTNPKDYVWVVTSKDGTKSYFGGDDSGVKDNAVLKDVNGNIGYWALYKTVDTKGNYVLYTYDKSIYSANPGNGSQELHISEIKYTLHNTQNPAKNYKVLFTTASGRQDVQINGRLGFLQIESKRLAKVEVKYGDENIRSYEFEYKNDDKTFKKSLLKSITEKDALGSVFYTNQIEYNEAPDQTNMFGTPQTWTTVDHASFSGLTSSLQGGYSFLNGSYSSSIGGHFRIGVGALNPIDYSPFSDTSILSFNKGTFGAHFGFDKGFGETKITSVDIDGDNLPDRVYEQNDGIYFSKNLSIAINGSQSFAQKIKISTLSNLGKITSNTWNIGIDGNFGSADLGFDYSNNTNITKSYFMDFNNDGLVDFVRDGKVLFNRILGGVPTFDEDSGGTPYPINIIASGVQNSTSLFDNQDTAEKTMMLKQNPLYDMVMVWVAPKTGAILVKNNFKLLTSEYSNPYYNASLPISATNNQYLNCPYGEDCSKADGVAVSFQYKTNDPLVKNINAGDYNAYSFADQTININKGEKLYFRITSKYDGLQDQVSWNPEVVYSTSETPALDSDNRNLSTYKSQQDFVNSNGSSYVVGNTGTLNLYLSKTIPLSDDAKIILTINGVDTIFPIPSTATYNNGIIGTPVNLNANDSISVKVYTDTQIDWTNFKLLPSYTETATGKKNNLQVEYSMYNDRGNSSTYTITTGDIGKNIYARVDNFPTSNFNYEGNVIASLKFINQKLSKTTISRKNVNNTYLNTTTSGSPYLINSNDVGKIIYIENTINSKRDFAMALPSLTTDLMAISGNYINNPGTSFFQSFINKTGDLYVGAPSNNVVTLNLTNVLSPDPDSPNNATAELNIYDNQGNLYTTLFTNSSQTAASATIAQGFYTYELSLSNGARGRVGINNVGSPQTIVTVTPVAHKPIFTPQASTTALSSNQYDNRFGLLYRGWGGFTVNGNNYTQGHDEVIEGYDLNKNYANSGSVTEMKIDEAKLKLSMVYSTDPGTTPVINNPVDSNGELDLSQLDNNNVSLSSQDNYFFQLISDINMEKTVKLTT</sequence>
<accession>A0A381FLB4</accession>
<proteinExistence type="predicted"/>
<dbReference type="GO" id="GO:0005576">
    <property type="term" value="C:extracellular region"/>
    <property type="evidence" value="ECO:0007669"/>
    <property type="project" value="UniProtKB-SubCell"/>
</dbReference>
<evidence type="ECO:0000256" key="3">
    <source>
        <dbReference type="ARBA" id="ARBA00023026"/>
    </source>
</evidence>
<reference evidence="4 5" key="1">
    <citation type="submission" date="2018-06" db="EMBL/GenBank/DDBJ databases">
        <authorList>
            <consortium name="Pathogen Informatics"/>
            <person name="Doyle S."/>
        </authorList>
    </citation>
    <scope>NUCLEOTIDE SEQUENCE [LARGE SCALE GENOMIC DNA]</scope>
    <source>
        <strain evidence="4 5">NCTC13532</strain>
    </source>
</reference>
<keyword evidence="3" id="KW-0843">Virulence</keyword>
<evidence type="ECO:0000313" key="4">
    <source>
        <dbReference type="EMBL" id="SUX47208.1"/>
    </source>
</evidence>
<dbReference type="EMBL" id="UFVR01000004">
    <property type="protein sequence ID" value="SUX47208.1"/>
    <property type="molecule type" value="Genomic_DNA"/>
</dbReference>
<protein>
    <submittedName>
        <fullName evidence="4">Virulence protein SpvB</fullName>
    </submittedName>
</protein>
<evidence type="ECO:0000256" key="1">
    <source>
        <dbReference type="ARBA" id="ARBA00004613"/>
    </source>
</evidence>
<keyword evidence="2" id="KW-0964">Secreted</keyword>
<evidence type="ECO:0000313" key="5">
    <source>
        <dbReference type="Proteomes" id="UP000254282"/>
    </source>
</evidence>
<dbReference type="InterPro" id="IPR003284">
    <property type="entry name" value="Sal_SpvB"/>
</dbReference>